<evidence type="ECO:0000313" key="7">
    <source>
        <dbReference type="Proteomes" id="UP000663845"/>
    </source>
</evidence>
<comment type="subcellular location">
    <subcellularLocation>
        <location evidence="1">Secreted</location>
    </subcellularLocation>
</comment>
<feature type="signal peptide" evidence="4">
    <location>
        <begin position="1"/>
        <end position="21"/>
    </location>
</feature>
<dbReference type="GO" id="GO:0005576">
    <property type="term" value="C:extracellular region"/>
    <property type="evidence" value="ECO:0007669"/>
    <property type="project" value="UniProtKB-SubCell"/>
</dbReference>
<evidence type="ECO:0000259" key="5">
    <source>
        <dbReference type="Pfam" id="PF13229"/>
    </source>
</evidence>
<dbReference type="Pfam" id="PF13229">
    <property type="entry name" value="Beta_helix"/>
    <property type="match status" value="1"/>
</dbReference>
<dbReference type="PANTHER" id="PTHR40088">
    <property type="entry name" value="PECTATE LYASE (EUROFUNG)"/>
    <property type="match status" value="1"/>
</dbReference>
<dbReference type="InterPro" id="IPR012334">
    <property type="entry name" value="Pectin_lyas_fold"/>
</dbReference>
<keyword evidence="3 4" id="KW-0732">Signal</keyword>
<dbReference type="GO" id="GO:0016837">
    <property type="term" value="F:carbon-oxygen lyase activity, acting on polysaccharides"/>
    <property type="evidence" value="ECO:0007669"/>
    <property type="project" value="TreeGrafter"/>
</dbReference>
<comment type="caution">
    <text evidence="6">The sequence shown here is derived from an EMBL/GenBank/DDBJ whole genome shotgun (WGS) entry which is preliminary data.</text>
</comment>
<dbReference type="SMART" id="SM00710">
    <property type="entry name" value="PbH1"/>
    <property type="match status" value="7"/>
</dbReference>
<protein>
    <recommendedName>
        <fullName evidence="5">Right handed beta helix domain-containing protein</fullName>
    </recommendedName>
</protein>
<dbReference type="Proteomes" id="UP000663845">
    <property type="component" value="Unassembled WGS sequence"/>
</dbReference>
<proteinExistence type="predicted"/>
<dbReference type="InterPro" id="IPR052052">
    <property type="entry name" value="Polysaccharide_Lyase_9"/>
</dbReference>
<organism evidence="6 7">
    <name type="scientific">Adineta steineri</name>
    <dbReference type="NCBI Taxonomy" id="433720"/>
    <lineage>
        <taxon>Eukaryota</taxon>
        <taxon>Metazoa</taxon>
        <taxon>Spiralia</taxon>
        <taxon>Gnathifera</taxon>
        <taxon>Rotifera</taxon>
        <taxon>Eurotatoria</taxon>
        <taxon>Bdelloidea</taxon>
        <taxon>Adinetida</taxon>
        <taxon>Adinetidae</taxon>
        <taxon>Adineta</taxon>
    </lineage>
</organism>
<sequence length="621" mass="66373">MFIHLPFATFVSILLWTETVGSISYYVTKSGKDTNAGTSAATAWLTIQKAANSATAGSTVYVGPGIYYETVTINVQGNSKDGYITFTGSASNNLPIISGKQAKTVSADGTLNLIYIQQKSYVRLMNFELMNLTSPDCAGARVVGGGTNVELRNLLVHDIRGGGESGGAIAISAYNKDKTTSLSQLIVDNCTLHDCEPAWSEALTFMGSISYYVSKSGKDSNAGTSAATAWLTIQKAANSATAGSTVYVGPGIYYETVTINVQGNSKDGYITFTGLASNNLPVISGKQAKTVSADGTLNLIYIQQKSYVRIMNFELMNLTSPDCAGARVVGGGTNIEFRNLLVHDIRGGGESGGAIAISAYNKDKTTSLSQLVVDNCTLHDCEPAWSEALTFSGNIQNLQVTNNRIYNMNNIGIDFAGGWSWVNGLSVTSGLCANNTVWNIHSPVDSSAAGIYVDGASNITIEFNEVYNSDMGIEVGAEVKGHIASNMTVRQNYIHNNTNFGLGFGGYDSKRGFVINSLFENNRLEKNDVSMSGSGEITVVYASGNTVRDNTVKPNKQNLVLTVDQKGGLNNTFDYDIYYPYGTGATQSQLIFYWGNTECDGLSAFQKKSKQETHAQVVNSG</sequence>
<dbReference type="InterPro" id="IPR011050">
    <property type="entry name" value="Pectin_lyase_fold/virulence"/>
</dbReference>
<reference evidence="6" key="1">
    <citation type="submission" date="2021-02" db="EMBL/GenBank/DDBJ databases">
        <authorList>
            <person name="Nowell W R."/>
        </authorList>
    </citation>
    <scope>NUCLEOTIDE SEQUENCE</scope>
</reference>
<dbReference type="EMBL" id="CAJNOG010000024">
    <property type="protein sequence ID" value="CAF0782827.1"/>
    <property type="molecule type" value="Genomic_DNA"/>
</dbReference>
<evidence type="ECO:0000313" key="6">
    <source>
        <dbReference type="EMBL" id="CAF0782827.1"/>
    </source>
</evidence>
<dbReference type="InterPro" id="IPR039448">
    <property type="entry name" value="Beta_helix"/>
</dbReference>
<evidence type="ECO:0000256" key="2">
    <source>
        <dbReference type="ARBA" id="ARBA00022525"/>
    </source>
</evidence>
<dbReference type="SUPFAM" id="SSF51126">
    <property type="entry name" value="Pectin lyase-like"/>
    <property type="match status" value="2"/>
</dbReference>
<feature type="domain" description="Right handed beta helix" evidence="5">
    <location>
        <begin position="434"/>
        <end position="574"/>
    </location>
</feature>
<dbReference type="Gene3D" id="2.160.20.10">
    <property type="entry name" value="Single-stranded right-handed beta-helix, Pectin lyase-like"/>
    <property type="match status" value="3"/>
</dbReference>
<feature type="chain" id="PRO_5032827297" description="Right handed beta helix domain-containing protein" evidence="4">
    <location>
        <begin position="22"/>
        <end position="621"/>
    </location>
</feature>
<evidence type="ECO:0000256" key="1">
    <source>
        <dbReference type="ARBA" id="ARBA00004613"/>
    </source>
</evidence>
<accession>A0A813RL20</accession>
<gene>
    <name evidence="6" type="ORF">JYZ213_LOCUS4275</name>
</gene>
<dbReference type="InterPro" id="IPR006626">
    <property type="entry name" value="PbH1"/>
</dbReference>
<keyword evidence="2" id="KW-0964">Secreted</keyword>
<evidence type="ECO:0000256" key="3">
    <source>
        <dbReference type="ARBA" id="ARBA00022729"/>
    </source>
</evidence>
<dbReference type="PANTHER" id="PTHR40088:SF2">
    <property type="entry name" value="SECRETED SUGAR HYDROLASE"/>
    <property type="match status" value="1"/>
</dbReference>
<dbReference type="AlphaFoldDB" id="A0A813RL20"/>
<evidence type="ECO:0000256" key="4">
    <source>
        <dbReference type="SAM" id="SignalP"/>
    </source>
</evidence>
<name>A0A813RL20_9BILA</name>